<reference evidence="2 3" key="1">
    <citation type="journal article" date="2016" name="Nat. Commun.">
        <title>Thousands of microbial genomes shed light on interconnected biogeochemical processes in an aquifer system.</title>
        <authorList>
            <person name="Anantharaman K."/>
            <person name="Brown C.T."/>
            <person name="Hug L.A."/>
            <person name="Sharon I."/>
            <person name="Castelle C.J."/>
            <person name="Probst A.J."/>
            <person name="Thomas B.C."/>
            <person name="Singh A."/>
            <person name="Wilkins M.J."/>
            <person name="Karaoz U."/>
            <person name="Brodie E.L."/>
            <person name="Williams K.H."/>
            <person name="Hubbard S.S."/>
            <person name="Banfield J.F."/>
        </authorList>
    </citation>
    <scope>NUCLEOTIDE SEQUENCE [LARGE SCALE GENOMIC DNA]</scope>
</reference>
<accession>A0A1G2F995</accession>
<dbReference type="STRING" id="1801992.A2Y98_00025"/>
<proteinExistence type="predicted"/>
<protein>
    <recommendedName>
        <fullName evidence="1">PEGA domain-containing protein</fullName>
    </recommendedName>
</protein>
<comment type="caution">
    <text evidence="2">The sequence shown here is derived from an EMBL/GenBank/DDBJ whole genome shotgun (WGS) entry which is preliminary data.</text>
</comment>
<evidence type="ECO:0000313" key="3">
    <source>
        <dbReference type="Proteomes" id="UP000179099"/>
    </source>
</evidence>
<dbReference type="InterPro" id="IPR013229">
    <property type="entry name" value="PEGA"/>
</dbReference>
<dbReference type="EMBL" id="MHMW01000003">
    <property type="protein sequence ID" value="OGZ34639.1"/>
    <property type="molecule type" value="Genomic_DNA"/>
</dbReference>
<organism evidence="2 3">
    <name type="scientific">Candidatus Portnoybacteria bacterium RBG_19FT_COMBO_36_7</name>
    <dbReference type="NCBI Taxonomy" id="1801992"/>
    <lineage>
        <taxon>Bacteria</taxon>
        <taxon>Candidatus Portnoyibacteriota</taxon>
    </lineage>
</organism>
<dbReference type="AlphaFoldDB" id="A0A1G2F995"/>
<dbReference type="SUPFAM" id="SSF82171">
    <property type="entry name" value="DPP6 N-terminal domain-like"/>
    <property type="match status" value="1"/>
</dbReference>
<evidence type="ECO:0000313" key="2">
    <source>
        <dbReference type="EMBL" id="OGZ34639.1"/>
    </source>
</evidence>
<evidence type="ECO:0000259" key="1">
    <source>
        <dbReference type="Pfam" id="PF08308"/>
    </source>
</evidence>
<name>A0A1G2F995_9BACT</name>
<sequence>MKRSTRKLIFLGFFLFFLIITPGVILYATGYSFDWENRHFFKTGSLFLRSLPSGAQIKIDGELSGKTPAYINRLNPDPYQIEVSKNGFFTWQKKLIVQEQITTEARNILLVPQKPLTRLANTNVTSTKEYFLTQQEKDAQKQAIMVASSTIRDFLSFSVYKNNIYYIQNSNLVLYRTDLSGNGKEQISLQSLPKPAKSYEITISPEQIAVFEPGGQLFILDKQTKTFNPLADEIQGIEFSSDNQKILFWSEHEIWVLWLKDAWVQPYRKTGENELLTRYSDKITQAVWVTKTNEHIIYSAAGPDGQAQIKITELDGREQRNTFNLYSAQNPEIYWNKNEDLLYILIDNSLFSLSLINS</sequence>
<dbReference type="Gene3D" id="2.130.10.10">
    <property type="entry name" value="YVTN repeat-like/Quinoprotein amine dehydrogenase"/>
    <property type="match status" value="1"/>
</dbReference>
<dbReference type="Proteomes" id="UP000179099">
    <property type="component" value="Unassembled WGS sequence"/>
</dbReference>
<gene>
    <name evidence="2" type="ORF">A2Y98_00025</name>
</gene>
<feature type="domain" description="PEGA" evidence="1">
    <location>
        <begin position="44"/>
        <end position="105"/>
    </location>
</feature>
<dbReference type="Pfam" id="PF08308">
    <property type="entry name" value="PEGA"/>
    <property type="match status" value="1"/>
</dbReference>
<dbReference type="InterPro" id="IPR015943">
    <property type="entry name" value="WD40/YVTN_repeat-like_dom_sf"/>
</dbReference>